<gene>
    <name evidence="2" type="ORF">SAMN04489860_0076</name>
</gene>
<sequence>MDSALNPFTPGSGARPAALVGRDSEIAAATALIRRAAANNKPARSQMLWGLRGVGKTVLLKEIRDSFVAAGWLTVSLEAQRDENAAQMARRALARDLIVSARKLRSRRDKVGSAFTRMLETITAFSLTAGVAGVSFGVDLKPSRGRADSNDLDIDLLELVEDATTALAEEHVGFVVFVDEIQDLDPTTLASLLSAQHAASQDGRHFYVFGAGLPNVPATLSEARSYAERQFDYREIDRLKDSDARLAFTDPVQDRDVEFAPGAVDSLVTASGRYPYFIQEFGHHAWELASGDTITSDDADLAASHGTDALDRGFFRARWERATRAEQTMMAAMAQDGDGRSTITDVVERLGKSRPSDLSVRRKALIAKGLIYAPARAELAFTVPHMGAYISRVHHDLL</sequence>
<dbReference type="InterPro" id="IPR027417">
    <property type="entry name" value="P-loop_NTPase"/>
</dbReference>
<dbReference type="PANTHER" id="PTHR34301:SF8">
    <property type="entry name" value="ATPASE DOMAIN-CONTAINING PROTEIN"/>
    <property type="match status" value="1"/>
</dbReference>
<dbReference type="InterPro" id="IPR041664">
    <property type="entry name" value="AAA_16"/>
</dbReference>
<proteinExistence type="predicted"/>
<dbReference type="EMBL" id="LT629776">
    <property type="protein sequence ID" value="SDR79556.1"/>
    <property type="molecule type" value="Genomic_DNA"/>
</dbReference>
<dbReference type="STRING" id="545619.SAMN04489860_0076"/>
<dbReference type="OrthoDB" id="2020141at2"/>
<keyword evidence="3" id="KW-1185">Reference proteome</keyword>
<evidence type="ECO:0000313" key="2">
    <source>
        <dbReference type="EMBL" id="SDR79556.1"/>
    </source>
</evidence>
<dbReference type="Proteomes" id="UP000185663">
    <property type="component" value="Chromosome I"/>
</dbReference>
<dbReference type="AlphaFoldDB" id="A0A1H1LYB8"/>
<name>A0A1H1LYB8_9CELL</name>
<dbReference type="PANTHER" id="PTHR34301">
    <property type="entry name" value="DNA-BINDING PROTEIN-RELATED"/>
    <property type="match status" value="1"/>
</dbReference>
<dbReference type="Gene3D" id="3.40.50.300">
    <property type="entry name" value="P-loop containing nucleotide triphosphate hydrolases"/>
    <property type="match status" value="1"/>
</dbReference>
<reference evidence="2 3" key="1">
    <citation type="submission" date="2016-10" db="EMBL/GenBank/DDBJ databases">
        <authorList>
            <person name="de Groot N.N."/>
        </authorList>
    </citation>
    <scope>NUCLEOTIDE SEQUENCE [LARGE SCALE GENOMIC DNA]</scope>
    <source>
        <strain evidence="2 3">DSM 22126</strain>
    </source>
</reference>
<organism evidence="2 3">
    <name type="scientific">Paraoerskovia marina</name>
    <dbReference type="NCBI Taxonomy" id="545619"/>
    <lineage>
        <taxon>Bacteria</taxon>
        <taxon>Bacillati</taxon>
        <taxon>Actinomycetota</taxon>
        <taxon>Actinomycetes</taxon>
        <taxon>Micrococcales</taxon>
        <taxon>Cellulomonadaceae</taxon>
        <taxon>Paraoerskovia</taxon>
    </lineage>
</organism>
<protein>
    <submittedName>
        <fullName evidence="2">AAA ATPase domain-containing protein</fullName>
    </submittedName>
</protein>
<feature type="domain" description="Orc1-like AAA ATPase" evidence="1">
    <location>
        <begin position="19"/>
        <end position="201"/>
    </location>
</feature>
<evidence type="ECO:0000313" key="3">
    <source>
        <dbReference type="Proteomes" id="UP000185663"/>
    </source>
</evidence>
<dbReference type="Pfam" id="PF13191">
    <property type="entry name" value="AAA_16"/>
    <property type="match status" value="1"/>
</dbReference>
<accession>A0A1H1LYB8</accession>
<dbReference type="SUPFAM" id="SSF52540">
    <property type="entry name" value="P-loop containing nucleoside triphosphate hydrolases"/>
    <property type="match status" value="1"/>
</dbReference>
<dbReference type="eggNOG" id="COG1672">
    <property type="taxonomic scope" value="Bacteria"/>
</dbReference>
<evidence type="ECO:0000259" key="1">
    <source>
        <dbReference type="Pfam" id="PF13191"/>
    </source>
</evidence>
<dbReference type="RefSeq" id="WP_029251853.1">
    <property type="nucleotide sequence ID" value="NZ_LT629776.1"/>
</dbReference>